<name>A0A370CAF6_ASPNG</name>
<accession>A0A370CAF6</accession>
<sequence length="175" mass="19662">MIDWLAGWLAVMYCSTDETASLNLLGTVIACIWTGSEQHAIAPIRRYVLLFVSPPPRSVQTPLEPIEPRLADSRLTPPAREIVRDYWRVPESYHHLRGYYDLRCVFLYGLWELVKGLSNGFNSLPSLSPTLIAPGNSNPSQGRLVQDRCFKGVLVYAQKHLDTTVHGRRTAGCIP</sequence>
<gene>
    <name evidence="1" type="ORF">M747DRAFT_329555</name>
</gene>
<dbReference type="Proteomes" id="UP000253845">
    <property type="component" value="Unassembled WGS sequence"/>
</dbReference>
<evidence type="ECO:0000313" key="2">
    <source>
        <dbReference type="Proteomes" id="UP000253845"/>
    </source>
</evidence>
<organism evidence="1 2">
    <name type="scientific">Aspergillus niger ATCC 13496</name>
    <dbReference type="NCBI Taxonomy" id="1353008"/>
    <lineage>
        <taxon>Eukaryota</taxon>
        <taxon>Fungi</taxon>
        <taxon>Dikarya</taxon>
        <taxon>Ascomycota</taxon>
        <taxon>Pezizomycotina</taxon>
        <taxon>Eurotiomycetes</taxon>
        <taxon>Eurotiomycetidae</taxon>
        <taxon>Eurotiales</taxon>
        <taxon>Aspergillaceae</taxon>
        <taxon>Aspergillus</taxon>
        <taxon>Aspergillus subgen. Circumdati</taxon>
    </lineage>
</organism>
<evidence type="ECO:0000313" key="1">
    <source>
        <dbReference type="EMBL" id="RDH22762.1"/>
    </source>
</evidence>
<reference evidence="1 2" key="1">
    <citation type="submission" date="2018-07" db="EMBL/GenBank/DDBJ databases">
        <title>Section-level genome sequencing of Aspergillus section Nigri to investigate inter- and intra-species variation.</title>
        <authorList>
            <consortium name="DOE Joint Genome Institute"/>
            <person name="Vesth T.C."/>
            <person name="Nybo J.L."/>
            <person name="Theobald S."/>
            <person name="Frisvad J.C."/>
            <person name="Larsen T.O."/>
            <person name="Nielsen K.F."/>
            <person name="Hoof J.B."/>
            <person name="Brandl J."/>
            <person name="Salamov A."/>
            <person name="Riley R."/>
            <person name="Gladden J.M."/>
            <person name="Phatale P."/>
            <person name="Nielsen M.T."/>
            <person name="Lyhne E.K."/>
            <person name="Kogle M.E."/>
            <person name="Strasser K."/>
            <person name="McDonnell E."/>
            <person name="Barry K."/>
            <person name="Clum A."/>
            <person name="Chen C."/>
            <person name="Nolan M."/>
            <person name="Sandor L."/>
            <person name="Kuo A."/>
            <person name="Lipzen A."/>
            <person name="Hainaut M."/>
            <person name="Drula E."/>
            <person name="Tsang A."/>
            <person name="Magnuson J.K."/>
            <person name="Henrissat B."/>
            <person name="Wiebenga A."/>
            <person name="Simmons B.A."/>
            <person name="Makela M.R."/>
            <person name="De vries R.P."/>
            <person name="Grigoriev I.V."/>
            <person name="Mortensen U.H."/>
            <person name="Baker S.E."/>
            <person name="Andersen M.R."/>
        </authorList>
    </citation>
    <scope>NUCLEOTIDE SEQUENCE [LARGE SCALE GENOMIC DNA]</scope>
    <source>
        <strain evidence="1 2">ATCC 13496</strain>
    </source>
</reference>
<dbReference type="EMBL" id="KZ851906">
    <property type="protein sequence ID" value="RDH22762.1"/>
    <property type="molecule type" value="Genomic_DNA"/>
</dbReference>
<protein>
    <submittedName>
        <fullName evidence="1">Uncharacterized protein</fullName>
    </submittedName>
</protein>
<proteinExistence type="predicted"/>
<dbReference type="AlphaFoldDB" id="A0A370CAF6"/>
<dbReference type="VEuPathDB" id="FungiDB:M747DRAFT_329555"/>